<keyword evidence="4" id="KW-1185">Reference proteome</keyword>
<dbReference type="Pfam" id="PF00188">
    <property type="entry name" value="CAP"/>
    <property type="match status" value="1"/>
</dbReference>
<comment type="caution">
    <text evidence="3">The sequence shown here is derived from an EMBL/GenBank/DDBJ whole genome shotgun (WGS) entry which is preliminary data.</text>
</comment>
<evidence type="ECO:0000256" key="1">
    <source>
        <dbReference type="SAM" id="SignalP"/>
    </source>
</evidence>
<dbReference type="Gene3D" id="3.40.33.10">
    <property type="entry name" value="CAP"/>
    <property type="match status" value="1"/>
</dbReference>
<name>A0A8J7IIK5_9NOST</name>
<dbReference type="PANTHER" id="PTHR31157">
    <property type="entry name" value="SCP DOMAIN-CONTAINING PROTEIN"/>
    <property type="match status" value="1"/>
</dbReference>
<sequence>MSRQPAFGIALSTLVLASGLMTSPIPGHSSTKQTTDNLPLSISSSEVATSTTFQTTALEKSVFDQINRYRAAKKLPKLKLNANITRQARIHSQNMARGKVPFSHQGFERRVTVIPLRFNSAAENVAFNQGYSNPASEAVTGWLESPGHLKNIKGDYDLTGIGVAANKQGEVYLTQIFLHSTNNGSTIARIKNAVKGTRN</sequence>
<reference evidence="3 4" key="1">
    <citation type="journal article" date="2021" name="Int. J. Syst. Evol. Microbiol.">
        <title>Amazonocrinis nigriterrae gen. nov., sp. nov., Atlanticothrix silvestris gen. nov., sp. nov. and Dendronalium phyllosphericum gen. nov., sp. nov., nostocacean cyanobacteria from Brazilian environments.</title>
        <authorList>
            <person name="Alvarenga D.O."/>
            <person name="Andreote A.P.D."/>
            <person name="Branco L.H.Z."/>
            <person name="Delbaje E."/>
            <person name="Cruz R.B."/>
            <person name="Varani A.M."/>
            <person name="Fiore M.F."/>
        </authorList>
    </citation>
    <scope>NUCLEOTIDE SEQUENCE [LARGE SCALE GENOMIC DNA]</scope>
    <source>
        <strain evidence="3 4">CENA369</strain>
    </source>
</reference>
<dbReference type="RefSeq" id="WP_214436206.1">
    <property type="nucleotide sequence ID" value="NZ_CAWPUQ010000225.1"/>
</dbReference>
<dbReference type="InterPro" id="IPR014044">
    <property type="entry name" value="CAP_dom"/>
</dbReference>
<dbReference type="Proteomes" id="UP000662314">
    <property type="component" value="Unassembled WGS sequence"/>
</dbReference>
<evidence type="ECO:0000313" key="3">
    <source>
        <dbReference type="EMBL" id="MBH8577520.1"/>
    </source>
</evidence>
<keyword evidence="1" id="KW-0732">Signal</keyword>
<proteinExistence type="predicted"/>
<feature type="signal peptide" evidence="1">
    <location>
        <begin position="1"/>
        <end position="17"/>
    </location>
</feature>
<feature type="domain" description="SCP" evidence="2">
    <location>
        <begin position="64"/>
        <end position="177"/>
    </location>
</feature>
<feature type="chain" id="PRO_5035282173" evidence="1">
    <location>
        <begin position="18"/>
        <end position="199"/>
    </location>
</feature>
<dbReference type="AlphaFoldDB" id="A0A8J7IIK5"/>
<dbReference type="EMBL" id="JAECZA010000289">
    <property type="protein sequence ID" value="MBH8577520.1"/>
    <property type="molecule type" value="Genomic_DNA"/>
</dbReference>
<dbReference type="InterPro" id="IPR035940">
    <property type="entry name" value="CAP_sf"/>
</dbReference>
<dbReference type="CDD" id="cd05379">
    <property type="entry name" value="CAP_bacterial"/>
    <property type="match status" value="1"/>
</dbReference>
<protein>
    <submittedName>
        <fullName evidence="3">CAP domain-containing protein</fullName>
    </submittedName>
</protein>
<organism evidence="3 4">
    <name type="scientific">Dendronalium phyllosphericum CENA369</name>
    <dbReference type="NCBI Taxonomy" id="1725256"/>
    <lineage>
        <taxon>Bacteria</taxon>
        <taxon>Bacillati</taxon>
        <taxon>Cyanobacteriota</taxon>
        <taxon>Cyanophyceae</taxon>
        <taxon>Nostocales</taxon>
        <taxon>Nostocaceae</taxon>
        <taxon>Dendronalium</taxon>
        <taxon>Dendronalium phyllosphericum</taxon>
    </lineage>
</organism>
<evidence type="ECO:0000313" key="4">
    <source>
        <dbReference type="Proteomes" id="UP000662314"/>
    </source>
</evidence>
<evidence type="ECO:0000259" key="2">
    <source>
        <dbReference type="Pfam" id="PF00188"/>
    </source>
</evidence>
<accession>A0A8J7IIK5</accession>
<dbReference type="PANTHER" id="PTHR31157:SF1">
    <property type="entry name" value="SCP DOMAIN-CONTAINING PROTEIN"/>
    <property type="match status" value="1"/>
</dbReference>
<dbReference type="SUPFAM" id="SSF55797">
    <property type="entry name" value="PR-1-like"/>
    <property type="match status" value="1"/>
</dbReference>
<gene>
    <name evidence="3" type="ORF">I8752_32045</name>
</gene>